<evidence type="ECO:0000313" key="7">
    <source>
        <dbReference type="Proteomes" id="UP000323567"/>
    </source>
</evidence>
<feature type="transmembrane region" description="Helical" evidence="3">
    <location>
        <begin position="262"/>
        <end position="281"/>
    </location>
</feature>
<keyword evidence="2" id="KW-0175">Coiled coil</keyword>
<comment type="subcellular location">
    <subcellularLocation>
        <location evidence="1">Cell outer membrane</location>
        <topology evidence="1">Multi-pass membrane protein</topology>
    </subcellularLocation>
</comment>
<accession>A0A5B3GC28</accession>
<evidence type="ECO:0000313" key="6">
    <source>
        <dbReference type="EMBL" id="KAA2371185.1"/>
    </source>
</evidence>
<dbReference type="InterPro" id="IPR052173">
    <property type="entry name" value="Beta-lactam_resp_regulator"/>
</dbReference>
<keyword evidence="1" id="KW-0813">Transport</keyword>
<feature type="domain" description="TonB-dependent receptor plug" evidence="5">
    <location>
        <begin position="286"/>
        <end position="356"/>
    </location>
</feature>
<dbReference type="PROSITE" id="PS52016">
    <property type="entry name" value="TONB_DEPENDENT_REC_3"/>
    <property type="match status" value="1"/>
</dbReference>
<dbReference type="Pfam" id="PF05569">
    <property type="entry name" value="Peptidase_M56"/>
    <property type="match status" value="1"/>
</dbReference>
<sequence>MYDLMIYSLKVGVCLAVFYLFFKLLLSRETFHRFNRIVVLGAMFLSFVLPLCVITVYREIPVLPEIPDGEAVATAFAEPLSEPFPWEMLAGAAFLLGAAATLLWTLCSLIGVLRLIRGGRRERLEDGAVLVRTERPVTPFSWGRYIVMSERDLAENGGAILLHERAHLRLRHSLDLIVTDVAGCLQWFNPAMWLLRRELRAIHEYEADEAVLDSGVDARSYQMLLIKKAAGGRWYSIANSFNHSKLKNRITMMLRKKSSRWAGARALLLLPLTAVALGAFAETAYVFPEDKGKKETSTIYIRGSKSFSDGQQPLILVDGREVKSMDSLAADRIESITVLKDSVSMAVYGEKAADGVILVTLKKTGEPGDGAQVPGLKGKVVTVTRADSAGTNESTTVRVIGHGTRPKDGTVVVNTAGIAKSYRFKVENGSSVESNPVFIVDGVQVSEIESLDPDQIESMSVIKGTNLPGEFADKGYEGVITITTKQAAAAQRAAAKSAREGIEAGRAGIEAAREGLKLARKYMSSDDWKQAQKALDKAQKELESARKETSAQLSEAQKAVGTSLKLSADAGHADKVTIQGTPESSVSVYKGQVTLKGGFPDGMLIRINGREASKEDVERLESGKIKRMEVYKGDEAVKRYGEKGRNGVVEIRARR</sequence>
<feature type="domain" description="Peptidase M56" evidence="4">
    <location>
        <begin position="158"/>
        <end position="253"/>
    </location>
</feature>
<keyword evidence="1 3" id="KW-0812">Transmembrane</keyword>
<dbReference type="InterPro" id="IPR008756">
    <property type="entry name" value="Peptidase_M56"/>
</dbReference>
<dbReference type="AlphaFoldDB" id="A0A5B3GC28"/>
<feature type="transmembrane region" description="Helical" evidence="3">
    <location>
        <begin position="37"/>
        <end position="57"/>
    </location>
</feature>
<proteinExistence type="inferred from homology"/>
<feature type="coiled-coil region" evidence="2">
    <location>
        <begin position="528"/>
        <end position="559"/>
    </location>
</feature>
<protein>
    <submittedName>
        <fullName evidence="6">TonB-dependent receptor plug domain-containing protein</fullName>
    </submittedName>
</protein>
<dbReference type="PANTHER" id="PTHR34978">
    <property type="entry name" value="POSSIBLE SENSOR-TRANSDUCER PROTEIN BLAR"/>
    <property type="match status" value="1"/>
</dbReference>
<evidence type="ECO:0000259" key="5">
    <source>
        <dbReference type="Pfam" id="PF07715"/>
    </source>
</evidence>
<dbReference type="Proteomes" id="UP000323567">
    <property type="component" value="Unassembled WGS sequence"/>
</dbReference>
<evidence type="ECO:0000256" key="1">
    <source>
        <dbReference type="PROSITE-ProRule" id="PRU01360"/>
    </source>
</evidence>
<keyword evidence="1 3" id="KW-0472">Membrane</keyword>
<feature type="transmembrane region" description="Helical" evidence="3">
    <location>
        <begin position="6"/>
        <end position="25"/>
    </location>
</feature>
<feature type="transmembrane region" description="Helical" evidence="3">
    <location>
        <begin position="88"/>
        <end position="113"/>
    </location>
</feature>
<reference evidence="6 7" key="1">
    <citation type="journal article" date="2019" name="Nat. Med.">
        <title>A library of human gut bacterial isolates paired with longitudinal multiomics data enables mechanistic microbiome research.</title>
        <authorList>
            <person name="Poyet M."/>
            <person name="Groussin M."/>
            <person name="Gibbons S.M."/>
            <person name="Avila-Pacheco J."/>
            <person name="Jiang X."/>
            <person name="Kearney S.M."/>
            <person name="Perrotta A.R."/>
            <person name="Berdy B."/>
            <person name="Zhao S."/>
            <person name="Lieberman T.D."/>
            <person name="Swanson P.K."/>
            <person name="Smith M."/>
            <person name="Roesemann S."/>
            <person name="Alexander J.E."/>
            <person name="Rich S.A."/>
            <person name="Livny J."/>
            <person name="Vlamakis H."/>
            <person name="Clish C."/>
            <person name="Bullock K."/>
            <person name="Deik A."/>
            <person name="Scott J."/>
            <person name="Pierce K.A."/>
            <person name="Xavier R.J."/>
            <person name="Alm E.J."/>
        </authorList>
    </citation>
    <scope>NUCLEOTIDE SEQUENCE [LARGE SCALE GENOMIC DNA]</scope>
    <source>
        <strain evidence="6 7">BIOML-A2</strain>
    </source>
</reference>
<dbReference type="SUPFAM" id="SSF56935">
    <property type="entry name" value="Porins"/>
    <property type="match status" value="1"/>
</dbReference>
<dbReference type="EMBL" id="VVXK01000004">
    <property type="protein sequence ID" value="KAA2371185.1"/>
    <property type="molecule type" value="Genomic_DNA"/>
</dbReference>
<keyword evidence="1" id="KW-0998">Cell outer membrane</keyword>
<gene>
    <name evidence="6" type="ORF">F2Y13_04365</name>
</gene>
<dbReference type="InterPro" id="IPR012910">
    <property type="entry name" value="Plug_dom"/>
</dbReference>
<comment type="caution">
    <text evidence="6">The sequence shown here is derived from an EMBL/GenBank/DDBJ whole genome shotgun (WGS) entry which is preliminary data.</text>
</comment>
<keyword evidence="6" id="KW-0675">Receptor</keyword>
<name>A0A5B3GC28_9BACT</name>
<evidence type="ECO:0000259" key="4">
    <source>
        <dbReference type="Pfam" id="PF05569"/>
    </source>
</evidence>
<dbReference type="GO" id="GO:0009279">
    <property type="term" value="C:cell outer membrane"/>
    <property type="evidence" value="ECO:0007669"/>
    <property type="project" value="UniProtKB-SubCell"/>
</dbReference>
<dbReference type="InterPro" id="IPR037066">
    <property type="entry name" value="Plug_dom_sf"/>
</dbReference>
<dbReference type="Gene3D" id="2.170.130.10">
    <property type="entry name" value="TonB-dependent receptor, plug domain"/>
    <property type="match status" value="3"/>
</dbReference>
<dbReference type="InterPro" id="IPR039426">
    <property type="entry name" value="TonB-dep_rcpt-like"/>
</dbReference>
<dbReference type="PANTHER" id="PTHR34978:SF3">
    <property type="entry name" value="SLR0241 PROTEIN"/>
    <property type="match status" value="1"/>
</dbReference>
<dbReference type="CDD" id="cd07341">
    <property type="entry name" value="M56_BlaR1_MecR1_like"/>
    <property type="match status" value="1"/>
</dbReference>
<keyword evidence="1" id="KW-1134">Transmembrane beta strand</keyword>
<dbReference type="Pfam" id="PF07715">
    <property type="entry name" value="Plug"/>
    <property type="match status" value="1"/>
</dbReference>
<organism evidence="6 7">
    <name type="scientific">Alistipes shahii</name>
    <dbReference type="NCBI Taxonomy" id="328814"/>
    <lineage>
        <taxon>Bacteria</taxon>
        <taxon>Pseudomonadati</taxon>
        <taxon>Bacteroidota</taxon>
        <taxon>Bacteroidia</taxon>
        <taxon>Bacteroidales</taxon>
        <taxon>Rikenellaceae</taxon>
        <taxon>Alistipes</taxon>
    </lineage>
</organism>
<evidence type="ECO:0000256" key="2">
    <source>
        <dbReference type="SAM" id="Coils"/>
    </source>
</evidence>
<evidence type="ECO:0000256" key="3">
    <source>
        <dbReference type="SAM" id="Phobius"/>
    </source>
</evidence>
<keyword evidence="3" id="KW-1133">Transmembrane helix</keyword>
<comment type="similarity">
    <text evidence="1">Belongs to the TonB-dependent receptor family.</text>
</comment>
<dbReference type="RefSeq" id="WP_138265933.1">
    <property type="nucleotide sequence ID" value="NZ_DBFCRZ010000073.1"/>
</dbReference>